<dbReference type="CDD" id="cd14686">
    <property type="entry name" value="bZIP"/>
    <property type="match status" value="1"/>
</dbReference>
<dbReference type="EMBL" id="NBNE01019100">
    <property type="protein sequence ID" value="OWY91952.1"/>
    <property type="molecule type" value="Genomic_DNA"/>
</dbReference>
<comment type="caution">
    <text evidence="3">The sequence shown here is derived from an EMBL/GenBank/DDBJ whole genome shotgun (WGS) entry which is preliminary data.</text>
</comment>
<protein>
    <recommendedName>
        <fullName evidence="5">BZIP domain-containing protein</fullName>
    </recommendedName>
</protein>
<dbReference type="OrthoDB" id="94154at2759"/>
<feature type="non-terminal residue" evidence="3">
    <location>
        <position position="268"/>
    </location>
</feature>
<evidence type="ECO:0000313" key="3">
    <source>
        <dbReference type="EMBL" id="OWY91952.1"/>
    </source>
</evidence>
<name>A0A225UFX4_9STRA</name>
<evidence type="ECO:0000313" key="4">
    <source>
        <dbReference type="Proteomes" id="UP000198211"/>
    </source>
</evidence>
<accession>A0A225UFX4</accession>
<proteinExistence type="predicted"/>
<feature type="compositionally biased region" description="Basic and acidic residues" evidence="2">
    <location>
        <begin position="36"/>
        <end position="56"/>
    </location>
</feature>
<feature type="region of interest" description="Disordered" evidence="2">
    <location>
        <begin position="28"/>
        <end position="83"/>
    </location>
</feature>
<reference evidence="4" key="1">
    <citation type="submission" date="2017-03" db="EMBL/GenBank/DDBJ databases">
        <title>Phytopthora megakarya and P. palmivora, two closely related causual agents of cacao black pod achieved similar genome size and gene model numbers by different mechanisms.</title>
        <authorList>
            <person name="Ali S."/>
            <person name="Shao J."/>
            <person name="Larry D.J."/>
            <person name="Kronmiller B."/>
            <person name="Shen D."/>
            <person name="Strem M.D."/>
            <person name="Melnick R.L."/>
            <person name="Guiltinan M.J."/>
            <person name="Tyler B.M."/>
            <person name="Meinhardt L.W."/>
            <person name="Bailey B.A."/>
        </authorList>
    </citation>
    <scope>NUCLEOTIDE SEQUENCE [LARGE SCALE GENOMIC DNA]</scope>
    <source>
        <strain evidence="4">zdho120</strain>
    </source>
</reference>
<dbReference type="Proteomes" id="UP000198211">
    <property type="component" value="Unassembled WGS sequence"/>
</dbReference>
<dbReference type="AlphaFoldDB" id="A0A225UFX4"/>
<keyword evidence="1" id="KW-0175">Coiled coil</keyword>
<evidence type="ECO:0000256" key="2">
    <source>
        <dbReference type="SAM" id="MobiDB-lite"/>
    </source>
</evidence>
<evidence type="ECO:0000256" key="1">
    <source>
        <dbReference type="SAM" id="Coils"/>
    </source>
</evidence>
<gene>
    <name evidence="3" type="ORF">PHMEG_00039233</name>
</gene>
<evidence type="ECO:0008006" key="5">
    <source>
        <dbReference type="Google" id="ProtNLM"/>
    </source>
</evidence>
<sequence>MESTSALPVTADLPACWTPTDQSIMEHLLLDQSDVEESHEARNSPRTVELPEEKKKNSCSPTKKKNMSGCSPPKPIDSDKANQLEEDRRARHRAVQRRFIQRKKAEVQRTKELAQSLEKKYRYLELSTEEKNLKVENQELQQRVDSAAASVPRIPHVDPVQLLMQNQMELVKEFYEPLTPQVVASVQHNAQQEYEMSKRDDTFQTSGASIMGWSDYRKVEESSVKFVLSKGFPNARALHLMNFTWDTLSTPATYARFFSPAFPIKVCS</sequence>
<organism evidence="3 4">
    <name type="scientific">Phytophthora megakarya</name>
    <dbReference type="NCBI Taxonomy" id="4795"/>
    <lineage>
        <taxon>Eukaryota</taxon>
        <taxon>Sar</taxon>
        <taxon>Stramenopiles</taxon>
        <taxon>Oomycota</taxon>
        <taxon>Peronosporomycetes</taxon>
        <taxon>Peronosporales</taxon>
        <taxon>Peronosporaceae</taxon>
        <taxon>Phytophthora</taxon>
    </lineage>
</organism>
<feature type="coiled-coil region" evidence="1">
    <location>
        <begin position="100"/>
        <end position="150"/>
    </location>
</feature>
<keyword evidence="4" id="KW-1185">Reference proteome</keyword>